<proteinExistence type="predicted"/>
<dbReference type="OrthoDB" id="5945766at2759"/>
<name>A0A6P8H2F4_ACTTE</name>
<dbReference type="InParanoid" id="A0A6P8H2F4"/>
<accession>A0A6P8H2F4</accession>
<reference evidence="3" key="1">
    <citation type="submission" date="2025-08" db="UniProtKB">
        <authorList>
            <consortium name="RefSeq"/>
        </authorList>
    </citation>
    <scope>IDENTIFICATION</scope>
    <source>
        <tissue evidence="3">Tentacle</tissue>
    </source>
</reference>
<keyword evidence="1" id="KW-0812">Transmembrane</keyword>
<keyword evidence="1" id="KW-1133">Transmembrane helix</keyword>
<dbReference type="PANTHER" id="PTHR31362:SF0">
    <property type="entry name" value="EXOSTOSIN DOMAIN-CONTAINING PROTEIN-RELATED"/>
    <property type="match status" value="1"/>
</dbReference>
<dbReference type="InterPro" id="IPR005049">
    <property type="entry name" value="STL-like"/>
</dbReference>
<keyword evidence="2" id="KW-1185">Reference proteome</keyword>
<dbReference type="GeneID" id="116288005"/>
<evidence type="ECO:0000256" key="1">
    <source>
        <dbReference type="SAM" id="Phobius"/>
    </source>
</evidence>
<dbReference type="RefSeq" id="XP_031550579.1">
    <property type="nucleotide sequence ID" value="XM_031694719.1"/>
</dbReference>
<gene>
    <name evidence="3" type="primary">LOC116288005</name>
</gene>
<evidence type="ECO:0000313" key="3">
    <source>
        <dbReference type="RefSeq" id="XP_031550579.1"/>
    </source>
</evidence>
<sequence>MAYFIWGAKTVFVSLLIIDVALLALVITITGRTKTPYQQVLPRKKEDPLRALHRIKPNRSAPLVNGWYESCRIRLGDTLMRTNESCLGGIFNDILLVIVYHYPLYDSIPTLTKFYDLAFKKVVICGPQKNDSYPVITVEVKAGHYAYECLGQAIRENPGYAGYMYINDDMIVNWWNLGRFNTNRIWIGSDIELGAEVGKPEPRGNWPWWSKKSPGLMTCGQTIKELENLAETGNMTSLYNIYMNNSRGKRLCRSGLSDFFYVPKRIANEFQIISNIFFRNKVFLEIAVPTILTFLDIELNFEHVYGFYLPKKYGYIDYSNGKLFWTEYNYLPLYFMHPFKLHTNRNRLSEFLFKTYVYYYGDKVSQCSNTVVN</sequence>
<evidence type="ECO:0000313" key="2">
    <source>
        <dbReference type="Proteomes" id="UP000515163"/>
    </source>
</evidence>
<dbReference type="KEGG" id="aten:116288005"/>
<organism evidence="2 3">
    <name type="scientific">Actinia tenebrosa</name>
    <name type="common">Australian red waratah sea anemone</name>
    <dbReference type="NCBI Taxonomy" id="6105"/>
    <lineage>
        <taxon>Eukaryota</taxon>
        <taxon>Metazoa</taxon>
        <taxon>Cnidaria</taxon>
        <taxon>Anthozoa</taxon>
        <taxon>Hexacorallia</taxon>
        <taxon>Actiniaria</taxon>
        <taxon>Actiniidae</taxon>
        <taxon>Actinia</taxon>
    </lineage>
</organism>
<dbReference type="Proteomes" id="UP000515163">
    <property type="component" value="Unplaced"/>
</dbReference>
<feature type="transmembrane region" description="Helical" evidence="1">
    <location>
        <begin position="6"/>
        <end position="29"/>
    </location>
</feature>
<keyword evidence="1" id="KW-0472">Membrane</keyword>
<protein>
    <submittedName>
        <fullName evidence="3">Probable glycosyltransferase STELLO1</fullName>
    </submittedName>
</protein>
<dbReference type="AlphaFoldDB" id="A0A6P8H2F4"/>
<dbReference type="PANTHER" id="PTHR31362">
    <property type="entry name" value="GLYCOSYLTRANSFERASE STELLO1-RELATED"/>
    <property type="match status" value="1"/>
</dbReference>